<gene>
    <name evidence="1" type="ORF">M9458_015454</name>
</gene>
<dbReference type="EMBL" id="JAMKFB020000007">
    <property type="protein sequence ID" value="KAL0188355.1"/>
    <property type="molecule type" value="Genomic_DNA"/>
</dbReference>
<feature type="non-terminal residue" evidence="1">
    <location>
        <position position="1"/>
    </location>
</feature>
<dbReference type="Proteomes" id="UP001529510">
    <property type="component" value="Unassembled WGS sequence"/>
</dbReference>
<dbReference type="AlphaFoldDB" id="A0ABD0QQ50"/>
<sequence>LIQSVEEMEQTLKEQLKKVNIQGKLSKLKMNPQDELFKRVFGCGKQLVEKLTLIIVL</sequence>
<comment type="caution">
    <text evidence="1">The sequence shown here is derived from an EMBL/GenBank/DDBJ whole genome shotgun (WGS) entry which is preliminary data.</text>
</comment>
<organism evidence="1 2">
    <name type="scientific">Cirrhinus mrigala</name>
    <name type="common">Mrigala</name>
    <dbReference type="NCBI Taxonomy" id="683832"/>
    <lineage>
        <taxon>Eukaryota</taxon>
        <taxon>Metazoa</taxon>
        <taxon>Chordata</taxon>
        <taxon>Craniata</taxon>
        <taxon>Vertebrata</taxon>
        <taxon>Euteleostomi</taxon>
        <taxon>Actinopterygii</taxon>
        <taxon>Neopterygii</taxon>
        <taxon>Teleostei</taxon>
        <taxon>Ostariophysi</taxon>
        <taxon>Cypriniformes</taxon>
        <taxon>Cyprinidae</taxon>
        <taxon>Labeoninae</taxon>
        <taxon>Labeonini</taxon>
        <taxon>Cirrhinus</taxon>
    </lineage>
</organism>
<proteinExistence type="predicted"/>
<accession>A0ABD0QQ50</accession>
<keyword evidence="2" id="KW-1185">Reference proteome</keyword>
<evidence type="ECO:0000313" key="2">
    <source>
        <dbReference type="Proteomes" id="UP001529510"/>
    </source>
</evidence>
<reference evidence="1 2" key="1">
    <citation type="submission" date="2024-05" db="EMBL/GenBank/DDBJ databases">
        <title>Genome sequencing and assembly of Indian major carp, Cirrhinus mrigala (Hamilton, 1822).</title>
        <authorList>
            <person name="Mohindra V."/>
            <person name="Chowdhury L.M."/>
            <person name="Lal K."/>
            <person name="Jena J.K."/>
        </authorList>
    </citation>
    <scope>NUCLEOTIDE SEQUENCE [LARGE SCALE GENOMIC DNA]</scope>
    <source>
        <strain evidence="1">CM1030</strain>
        <tissue evidence="1">Blood</tissue>
    </source>
</reference>
<protein>
    <submittedName>
        <fullName evidence="1">Uncharacterized protein</fullName>
    </submittedName>
</protein>
<feature type="non-terminal residue" evidence="1">
    <location>
        <position position="57"/>
    </location>
</feature>
<evidence type="ECO:0000313" key="1">
    <source>
        <dbReference type="EMBL" id="KAL0188355.1"/>
    </source>
</evidence>
<name>A0ABD0QQ50_CIRMR</name>